<dbReference type="EC" id="3.4.21.-" evidence="6"/>
<evidence type="ECO:0000313" key="6">
    <source>
        <dbReference type="EMBL" id="UWP86965.1"/>
    </source>
</evidence>
<keyword evidence="3 6" id="KW-0378">Hydrolase</keyword>
<dbReference type="InterPro" id="IPR001314">
    <property type="entry name" value="Peptidase_S1A"/>
</dbReference>
<accession>A0ABY5WA78</accession>
<keyword evidence="2" id="KW-1015">Disulfide bond</keyword>
<dbReference type="InterPro" id="IPR001254">
    <property type="entry name" value="Trypsin_dom"/>
</dbReference>
<evidence type="ECO:0000259" key="5">
    <source>
        <dbReference type="PROSITE" id="PS50240"/>
    </source>
</evidence>
<dbReference type="PROSITE" id="PS50240">
    <property type="entry name" value="TRYPSIN_DOM"/>
    <property type="match status" value="1"/>
</dbReference>
<keyword evidence="1 4" id="KW-0732">Signal</keyword>
<dbReference type="SMART" id="SM00020">
    <property type="entry name" value="Tryp_SPc"/>
    <property type="match status" value="1"/>
</dbReference>
<dbReference type="RefSeq" id="WP_259866673.1">
    <property type="nucleotide sequence ID" value="NZ_BAAAST010000015.1"/>
</dbReference>
<proteinExistence type="predicted"/>
<dbReference type="PROSITE" id="PS51318">
    <property type="entry name" value="TAT"/>
    <property type="match status" value="1"/>
</dbReference>
<dbReference type="InterPro" id="IPR028994">
    <property type="entry name" value="Integrin_alpha_N"/>
</dbReference>
<reference evidence="6" key="2">
    <citation type="submission" date="2022-09" db="EMBL/GenBank/DDBJ databases">
        <title>Biosynthetic gene clusters of Dactylosporangioum fulvum.</title>
        <authorList>
            <person name="Caradec T."/>
        </authorList>
    </citation>
    <scope>NUCLEOTIDE SEQUENCE</scope>
    <source>
        <strain evidence="6">NRRL B-16292</strain>
    </source>
</reference>
<dbReference type="Pfam" id="PF13517">
    <property type="entry name" value="FG-GAP_3"/>
    <property type="match status" value="2"/>
</dbReference>
<feature type="chain" id="PRO_5046093656" evidence="4">
    <location>
        <begin position="40"/>
        <end position="534"/>
    </location>
</feature>
<name>A0ABY5WA78_9ACTN</name>
<evidence type="ECO:0000256" key="1">
    <source>
        <dbReference type="ARBA" id="ARBA00022729"/>
    </source>
</evidence>
<dbReference type="CDD" id="cd00190">
    <property type="entry name" value="Tryp_SPc"/>
    <property type="match status" value="1"/>
</dbReference>
<reference evidence="6" key="1">
    <citation type="submission" date="2021-04" db="EMBL/GenBank/DDBJ databases">
        <authorList>
            <person name="Hartkoorn R.C."/>
            <person name="Beaudoing E."/>
            <person name="Hot D."/>
        </authorList>
    </citation>
    <scope>NUCLEOTIDE SEQUENCE</scope>
    <source>
        <strain evidence="6">NRRL B-16292</strain>
    </source>
</reference>
<keyword evidence="3" id="KW-0645">Protease</keyword>
<dbReference type="InterPro" id="IPR006311">
    <property type="entry name" value="TAT_signal"/>
</dbReference>
<gene>
    <name evidence="6" type="ORF">Dfulv_23075</name>
</gene>
<dbReference type="Proteomes" id="UP001059617">
    <property type="component" value="Chromosome"/>
</dbReference>
<dbReference type="Gene3D" id="2.40.10.10">
    <property type="entry name" value="Trypsin-like serine proteases"/>
    <property type="match status" value="1"/>
</dbReference>
<evidence type="ECO:0000256" key="3">
    <source>
        <dbReference type="RuleBase" id="RU363034"/>
    </source>
</evidence>
<protein>
    <submittedName>
        <fullName evidence="6">Trypsin-like serine protease</fullName>
        <ecNumber evidence="6">3.4.21.-</ecNumber>
    </submittedName>
</protein>
<dbReference type="InterPro" id="IPR009003">
    <property type="entry name" value="Peptidase_S1_PA"/>
</dbReference>
<dbReference type="InterPro" id="IPR043504">
    <property type="entry name" value="Peptidase_S1_PA_chymotrypsin"/>
</dbReference>
<keyword evidence="7" id="KW-1185">Reference proteome</keyword>
<dbReference type="PANTHER" id="PTHR24256">
    <property type="entry name" value="TRYPTASE-RELATED"/>
    <property type="match status" value="1"/>
</dbReference>
<dbReference type="InterPro" id="IPR013517">
    <property type="entry name" value="FG-GAP"/>
</dbReference>
<keyword evidence="3" id="KW-0720">Serine protease</keyword>
<dbReference type="GO" id="GO:0016787">
    <property type="term" value="F:hydrolase activity"/>
    <property type="evidence" value="ECO:0007669"/>
    <property type="project" value="UniProtKB-KW"/>
</dbReference>
<dbReference type="InterPro" id="IPR051487">
    <property type="entry name" value="Ser/Thr_Proteases_Immune/Dev"/>
</dbReference>
<evidence type="ECO:0000313" key="7">
    <source>
        <dbReference type="Proteomes" id="UP001059617"/>
    </source>
</evidence>
<dbReference type="Pfam" id="PF00089">
    <property type="entry name" value="Trypsin"/>
    <property type="match status" value="1"/>
</dbReference>
<feature type="signal peptide" evidence="4">
    <location>
        <begin position="1"/>
        <end position="39"/>
    </location>
</feature>
<dbReference type="PROSITE" id="PS00134">
    <property type="entry name" value="TRYPSIN_HIS"/>
    <property type="match status" value="1"/>
</dbReference>
<feature type="domain" description="Peptidase S1" evidence="5">
    <location>
        <begin position="45"/>
        <end position="264"/>
    </location>
</feature>
<organism evidence="6 7">
    <name type="scientific">Dactylosporangium fulvum</name>
    <dbReference type="NCBI Taxonomy" id="53359"/>
    <lineage>
        <taxon>Bacteria</taxon>
        <taxon>Bacillati</taxon>
        <taxon>Actinomycetota</taxon>
        <taxon>Actinomycetes</taxon>
        <taxon>Micromonosporales</taxon>
        <taxon>Micromonosporaceae</taxon>
        <taxon>Dactylosporangium</taxon>
    </lineage>
</organism>
<dbReference type="InterPro" id="IPR018114">
    <property type="entry name" value="TRYPSIN_HIS"/>
</dbReference>
<dbReference type="InterPro" id="IPR033116">
    <property type="entry name" value="TRYPSIN_SER"/>
</dbReference>
<dbReference type="SUPFAM" id="SSF69318">
    <property type="entry name" value="Integrin alpha N-terminal domain"/>
    <property type="match status" value="1"/>
</dbReference>
<dbReference type="EMBL" id="CP073720">
    <property type="protein sequence ID" value="UWP86965.1"/>
    <property type="molecule type" value="Genomic_DNA"/>
</dbReference>
<sequence length="534" mass="57140">MSVTLVRPPASQRGRHRRARLTGTLAAALLGVAVPSVVASPAQAIHGGSAVTTAEWAFVAEIRNTAVGALCTGSLIHPSWVLTAAHCAAPASVGDVTARVGNTTAATGGELRRITRIVRHPGYQGGHNDVALLELSSPVTTVTPVRLATPADAGLWDGIQSGPFTQYDQGLAIGWGRDASGALPNQLQVAVVNITPPEVDDLGIKRIMVDRGPCPGDSGGPLLVRANGTTVQAGVVKGASCGGAGSYSEVGAGGNRDWILSQITRLPYTWFGTADWDHDGHQDIITRRDSTGEVWLYPGESRRGYGSTPPVRLSGGWSRYTPFGVADWDRDGHQDILARHDPTGELWLQPGESRRGPGSALPVRLGGGWSGYTPFGVADWDRDGHQDLIARQDSTGELWLWAGASQRGEMVLPWVKISDTWNAFTPFGVTDWDRDGRQDILARYNDSGDLWLYPGRGVRGYGWDPGVRIGSGWSGRSPFGAADWDRQCISVDVRRFCNKDLIARHDATGDLWLYPGESRRGPSSVAPVKIGNGW</sequence>
<evidence type="ECO:0000256" key="2">
    <source>
        <dbReference type="ARBA" id="ARBA00023157"/>
    </source>
</evidence>
<dbReference type="PRINTS" id="PR00722">
    <property type="entry name" value="CHYMOTRYPSIN"/>
</dbReference>
<dbReference type="SUPFAM" id="SSF50494">
    <property type="entry name" value="Trypsin-like serine proteases"/>
    <property type="match status" value="1"/>
</dbReference>
<dbReference type="PROSITE" id="PS00135">
    <property type="entry name" value="TRYPSIN_SER"/>
    <property type="match status" value="1"/>
</dbReference>
<evidence type="ECO:0000256" key="4">
    <source>
        <dbReference type="SAM" id="SignalP"/>
    </source>
</evidence>